<dbReference type="EMBL" id="JAMKFB020000009">
    <property type="protein sequence ID" value="KAL0185230.1"/>
    <property type="molecule type" value="Genomic_DNA"/>
</dbReference>
<dbReference type="PANTHER" id="PTHR39063:SF1">
    <property type="entry name" value="OFD1 CENTRIOLE AND CENTRIOLAR SATELLITE PROTEIN"/>
    <property type="match status" value="1"/>
</dbReference>
<protein>
    <submittedName>
        <fullName evidence="1">Uncharacterized protein</fullName>
    </submittedName>
</protein>
<dbReference type="Proteomes" id="UP001529510">
    <property type="component" value="Unassembled WGS sequence"/>
</dbReference>
<reference evidence="1 2" key="1">
    <citation type="submission" date="2024-05" db="EMBL/GenBank/DDBJ databases">
        <title>Genome sequencing and assembly of Indian major carp, Cirrhinus mrigala (Hamilton, 1822).</title>
        <authorList>
            <person name="Mohindra V."/>
            <person name="Chowdhury L.M."/>
            <person name="Lal K."/>
            <person name="Jena J.K."/>
        </authorList>
    </citation>
    <scope>NUCLEOTIDE SEQUENCE [LARGE SCALE GENOMIC DNA]</scope>
    <source>
        <strain evidence="1">CM1030</strain>
        <tissue evidence="1">Blood</tissue>
    </source>
</reference>
<name>A0ABD0QHC6_CIRMR</name>
<evidence type="ECO:0000313" key="1">
    <source>
        <dbReference type="EMBL" id="KAL0185230.1"/>
    </source>
</evidence>
<proteinExistence type="predicted"/>
<dbReference type="AlphaFoldDB" id="A0ABD0QHC6"/>
<accession>A0ABD0QHC6</accession>
<comment type="caution">
    <text evidence="1">The sequence shown here is derived from an EMBL/GenBank/DDBJ whole genome shotgun (WGS) entry which is preliminary data.</text>
</comment>
<evidence type="ECO:0000313" key="2">
    <source>
        <dbReference type="Proteomes" id="UP001529510"/>
    </source>
</evidence>
<organism evidence="1 2">
    <name type="scientific">Cirrhinus mrigala</name>
    <name type="common">Mrigala</name>
    <dbReference type="NCBI Taxonomy" id="683832"/>
    <lineage>
        <taxon>Eukaryota</taxon>
        <taxon>Metazoa</taxon>
        <taxon>Chordata</taxon>
        <taxon>Craniata</taxon>
        <taxon>Vertebrata</taxon>
        <taxon>Euteleostomi</taxon>
        <taxon>Actinopterygii</taxon>
        <taxon>Neopterygii</taxon>
        <taxon>Teleostei</taxon>
        <taxon>Ostariophysi</taxon>
        <taxon>Cypriniformes</taxon>
        <taxon>Cyprinidae</taxon>
        <taxon>Labeoninae</taxon>
        <taxon>Labeonini</taxon>
        <taxon>Cirrhinus</taxon>
    </lineage>
</organism>
<feature type="non-terminal residue" evidence="1">
    <location>
        <position position="63"/>
    </location>
</feature>
<keyword evidence="2" id="KW-1185">Reference proteome</keyword>
<sequence>MELESSRSQASLLAQQNELLRERLENMSDYPALKKDTLELQKHIKLMKQQLEENRQENQRLRQ</sequence>
<dbReference type="InterPro" id="IPR055289">
    <property type="entry name" value="OFD1"/>
</dbReference>
<dbReference type="PANTHER" id="PTHR39063">
    <property type="entry name" value="ORAL-FACIAL-DIGITAL SYNDROME 1 PROTEIN HOMOLOG"/>
    <property type="match status" value="1"/>
</dbReference>
<gene>
    <name evidence="1" type="ORF">M9458_020927</name>
</gene>